<name>A0A9P4V144_9PLEO</name>
<organism evidence="1 2">
    <name type="scientific">Polyplosphaeria fusca</name>
    <dbReference type="NCBI Taxonomy" id="682080"/>
    <lineage>
        <taxon>Eukaryota</taxon>
        <taxon>Fungi</taxon>
        <taxon>Dikarya</taxon>
        <taxon>Ascomycota</taxon>
        <taxon>Pezizomycotina</taxon>
        <taxon>Dothideomycetes</taxon>
        <taxon>Pleosporomycetidae</taxon>
        <taxon>Pleosporales</taxon>
        <taxon>Tetraplosphaeriaceae</taxon>
        <taxon>Polyplosphaeria</taxon>
    </lineage>
</organism>
<accession>A0A9P4V144</accession>
<dbReference type="EMBL" id="ML996171">
    <property type="protein sequence ID" value="KAF2732826.1"/>
    <property type="molecule type" value="Genomic_DNA"/>
</dbReference>
<dbReference type="InterPro" id="IPR052895">
    <property type="entry name" value="HetReg/Transcr_Mod"/>
</dbReference>
<gene>
    <name evidence="1" type="ORF">EJ04DRAFT_513673</name>
</gene>
<dbReference type="PANTHER" id="PTHR24148">
    <property type="entry name" value="ANKYRIN REPEAT DOMAIN-CONTAINING PROTEIN 39 HOMOLOG-RELATED"/>
    <property type="match status" value="1"/>
</dbReference>
<reference evidence="1" key="1">
    <citation type="journal article" date="2020" name="Stud. Mycol.">
        <title>101 Dothideomycetes genomes: a test case for predicting lifestyles and emergence of pathogens.</title>
        <authorList>
            <person name="Haridas S."/>
            <person name="Albert R."/>
            <person name="Binder M."/>
            <person name="Bloem J."/>
            <person name="Labutti K."/>
            <person name="Salamov A."/>
            <person name="Andreopoulos B."/>
            <person name="Baker S."/>
            <person name="Barry K."/>
            <person name="Bills G."/>
            <person name="Bluhm B."/>
            <person name="Cannon C."/>
            <person name="Castanera R."/>
            <person name="Culley D."/>
            <person name="Daum C."/>
            <person name="Ezra D."/>
            <person name="Gonzalez J."/>
            <person name="Henrissat B."/>
            <person name="Kuo A."/>
            <person name="Liang C."/>
            <person name="Lipzen A."/>
            <person name="Lutzoni F."/>
            <person name="Magnuson J."/>
            <person name="Mondo S."/>
            <person name="Nolan M."/>
            <person name="Ohm R."/>
            <person name="Pangilinan J."/>
            <person name="Park H.-J."/>
            <person name="Ramirez L."/>
            <person name="Alfaro M."/>
            <person name="Sun H."/>
            <person name="Tritt A."/>
            <person name="Yoshinaga Y."/>
            <person name="Zwiers L.-H."/>
            <person name="Turgeon B."/>
            <person name="Goodwin S."/>
            <person name="Spatafora J."/>
            <person name="Crous P."/>
            <person name="Grigoriev I."/>
        </authorList>
    </citation>
    <scope>NUCLEOTIDE SEQUENCE</scope>
    <source>
        <strain evidence="1">CBS 125425</strain>
    </source>
</reference>
<dbReference type="AlphaFoldDB" id="A0A9P4V144"/>
<dbReference type="PANTHER" id="PTHR24148:SF77">
    <property type="entry name" value="HETEROKARYON INCOMPATIBILITY DOMAIN-CONTAINING PROTEIN"/>
    <property type="match status" value="1"/>
</dbReference>
<dbReference type="Pfam" id="PF26639">
    <property type="entry name" value="Het-6_barrel"/>
    <property type="match status" value="1"/>
</dbReference>
<feature type="non-terminal residue" evidence="1">
    <location>
        <position position="1"/>
    </location>
</feature>
<dbReference type="Proteomes" id="UP000799444">
    <property type="component" value="Unassembled WGS sequence"/>
</dbReference>
<proteinExistence type="predicted"/>
<evidence type="ECO:0000313" key="1">
    <source>
        <dbReference type="EMBL" id="KAF2732826.1"/>
    </source>
</evidence>
<comment type="caution">
    <text evidence="1">The sequence shown here is derived from an EMBL/GenBank/DDBJ whole genome shotgun (WGS) entry which is preliminary data.</text>
</comment>
<evidence type="ECO:0000313" key="2">
    <source>
        <dbReference type="Proteomes" id="UP000799444"/>
    </source>
</evidence>
<protein>
    <submittedName>
        <fullName evidence="1">Uncharacterized protein</fullName>
    </submittedName>
</protein>
<keyword evidence="2" id="KW-1185">Reference proteome</keyword>
<sequence>MYDRNFPYEDMLEHATDFQSLFDVVDMANLQRRPFVTAKGYLGLGPEEIRPGDTVMVFAGAQMPIVCRDGIAGSVVVVGDSYLHGIMDGEIMDMKPDVRGVFVH</sequence>
<dbReference type="OrthoDB" id="2157530at2759"/>